<dbReference type="AlphaFoldDB" id="A0A6C2UNU1"/>
<dbReference type="Gene3D" id="3.40.720.10">
    <property type="entry name" value="Alkaline Phosphatase, subunit A"/>
    <property type="match status" value="1"/>
</dbReference>
<keyword evidence="2" id="KW-0479">Metal-binding</keyword>
<dbReference type="RefSeq" id="WP_168433457.1">
    <property type="nucleotide sequence ID" value="NZ_CAAHFH010000002.1"/>
</dbReference>
<protein>
    <submittedName>
        <fullName evidence="7">Choline-sulfatase</fullName>
    </submittedName>
</protein>
<keyword evidence="4" id="KW-0106">Calcium</keyword>
<dbReference type="Pfam" id="PF00884">
    <property type="entry name" value="Sulfatase"/>
    <property type="match status" value="1"/>
</dbReference>
<dbReference type="SUPFAM" id="SSF53649">
    <property type="entry name" value="Alkaline phosphatase-like"/>
    <property type="match status" value="1"/>
</dbReference>
<accession>A0A6C2UNU1</accession>
<dbReference type="InterPro" id="IPR024607">
    <property type="entry name" value="Sulfatase_CS"/>
</dbReference>
<keyword evidence="8" id="KW-1185">Reference proteome</keyword>
<dbReference type="InterPro" id="IPR000917">
    <property type="entry name" value="Sulfatase_N"/>
</dbReference>
<dbReference type="Proteomes" id="UP000346198">
    <property type="component" value="Unassembled WGS sequence"/>
</dbReference>
<dbReference type="InterPro" id="IPR017850">
    <property type="entry name" value="Alkaline_phosphatase_core_sf"/>
</dbReference>
<proteinExistence type="inferred from homology"/>
<evidence type="ECO:0000313" key="8">
    <source>
        <dbReference type="Proteomes" id="UP000346198"/>
    </source>
</evidence>
<dbReference type="GO" id="GO:0004065">
    <property type="term" value="F:arylsulfatase activity"/>
    <property type="evidence" value="ECO:0007669"/>
    <property type="project" value="TreeGrafter"/>
</dbReference>
<dbReference type="PANTHER" id="PTHR42693:SF53">
    <property type="entry name" value="ENDO-4-O-SULFATASE"/>
    <property type="match status" value="1"/>
</dbReference>
<feature type="signal peptide" evidence="5">
    <location>
        <begin position="1"/>
        <end position="22"/>
    </location>
</feature>
<sequence length="514" mass="57213">MNIRISMMMLTGLLGCCLPAQGGARTPDAPLNILLVTVDDMNWDTPGCYGNPIPNITPNIDALAERGLRFGNAYVTHSICGPSRATMLTGLLPSHHGATGSCFLTPGIVPITVPLKAAGYYTGIYGKDHIAPLDVYDWDEHVHHIDGLPEKQITFSRHPDVFGREIAGFIERAKKTGKPFFLMANPEDPHRPFANGPKIPEFIAEGKVVPPVTRIIGPDEVPVPDFLPDLPEVRRELGYYYTSAFRGDQVVGKVFQALEESGVADRTLVIFLSDNGMPFPMAKGETYLNSNRVPMIAMLPGMAAPGGTYKGLLSSTDIAPTILEAAGVPDPGNLDGWSFLPLLKGSDSYRERDFVVNEFHMHGKIGGRQFDTPYPIRCIQTKQFRYLVTFWSDGETNRELYVPDPCDDAMAIASKTNHTIAVRYELFHHRVREELFDTAKDPQCLQNLIGNPEYAAARQRLRERLADDMLQRGDSALEAFLNLYDDEKRREFLQAEKAFLDRKVKIEKEHATSH</sequence>
<evidence type="ECO:0000259" key="6">
    <source>
        <dbReference type="Pfam" id="PF00884"/>
    </source>
</evidence>
<evidence type="ECO:0000313" key="7">
    <source>
        <dbReference type="EMBL" id="VGO21932.1"/>
    </source>
</evidence>
<gene>
    <name evidence="7" type="primary">betC_54</name>
    <name evidence="7" type="ORF">SCARR_04012</name>
</gene>
<reference evidence="7 8" key="1">
    <citation type="submission" date="2019-04" db="EMBL/GenBank/DDBJ databases">
        <authorList>
            <person name="Van Vliet M D."/>
        </authorList>
    </citation>
    <scope>NUCLEOTIDE SEQUENCE [LARGE SCALE GENOMIC DNA]</scope>
    <source>
        <strain evidence="7 8">F21</strain>
    </source>
</reference>
<dbReference type="PROSITE" id="PS51257">
    <property type="entry name" value="PROKAR_LIPOPROTEIN"/>
    <property type="match status" value="1"/>
</dbReference>
<keyword evidence="3" id="KW-0378">Hydrolase</keyword>
<keyword evidence="5" id="KW-0732">Signal</keyword>
<dbReference type="GO" id="GO:0046872">
    <property type="term" value="F:metal ion binding"/>
    <property type="evidence" value="ECO:0007669"/>
    <property type="project" value="UniProtKB-KW"/>
</dbReference>
<dbReference type="InterPro" id="IPR050738">
    <property type="entry name" value="Sulfatase"/>
</dbReference>
<evidence type="ECO:0000256" key="3">
    <source>
        <dbReference type="ARBA" id="ARBA00022801"/>
    </source>
</evidence>
<dbReference type="EMBL" id="CAAHFH010000002">
    <property type="protein sequence ID" value="VGO21932.1"/>
    <property type="molecule type" value="Genomic_DNA"/>
</dbReference>
<dbReference type="PANTHER" id="PTHR42693">
    <property type="entry name" value="ARYLSULFATASE FAMILY MEMBER"/>
    <property type="match status" value="1"/>
</dbReference>
<feature type="chain" id="PRO_5028991569" evidence="5">
    <location>
        <begin position="23"/>
        <end position="514"/>
    </location>
</feature>
<evidence type="ECO:0000256" key="2">
    <source>
        <dbReference type="ARBA" id="ARBA00022723"/>
    </source>
</evidence>
<evidence type="ECO:0000256" key="5">
    <source>
        <dbReference type="SAM" id="SignalP"/>
    </source>
</evidence>
<dbReference type="CDD" id="cd16027">
    <property type="entry name" value="SGSH"/>
    <property type="match status" value="1"/>
</dbReference>
<feature type="domain" description="Sulfatase N-terminal" evidence="6">
    <location>
        <begin position="32"/>
        <end position="328"/>
    </location>
</feature>
<dbReference type="PROSITE" id="PS00523">
    <property type="entry name" value="SULFATASE_1"/>
    <property type="match status" value="1"/>
</dbReference>
<organism evidence="7 8">
    <name type="scientific">Pontiella sulfatireligans</name>
    <dbReference type="NCBI Taxonomy" id="2750658"/>
    <lineage>
        <taxon>Bacteria</taxon>
        <taxon>Pseudomonadati</taxon>
        <taxon>Kiritimatiellota</taxon>
        <taxon>Kiritimatiellia</taxon>
        <taxon>Kiritimatiellales</taxon>
        <taxon>Pontiellaceae</taxon>
        <taxon>Pontiella</taxon>
    </lineage>
</organism>
<comment type="similarity">
    <text evidence="1">Belongs to the sulfatase family.</text>
</comment>
<evidence type="ECO:0000256" key="1">
    <source>
        <dbReference type="ARBA" id="ARBA00008779"/>
    </source>
</evidence>
<name>A0A6C2UNU1_9BACT</name>
<evidence type="ECO:0000256" key="4">
    <source>
        <dbReference type="ARBA" id="ARBA00022837"/>
    </source>
</evidence>